<comment type="similarity">
    <text evidence="1">In the C-terminal section; belongs to the class-I pyridoxal-phosphate-dependent aminotransferase family.</text>
</comment>
<dbReference type="SMART" id="SM00345">
    <property type="entry name" value="HTH_GNTR"/>
    <property type="match status" value="1"/>
</dbReference>
<dbReference type="GO" id="GO:0003700">
    <property type="term" value="F:DNA-binding transcription factor activity"/>
    <property type="evidence" value="ECO:0007669"/>
    <property type="project" value="InterPro"/>
</dbReference>
<dbReference type="GO" id="GO:0003677">
    <property type="term" value="F:DNA binding"/>
    <property type="evidence" value="ECO:0007669"/>
    <property type="project" value="UniProtKB-KW"/>
</dbReference>
<protein>
    <submittedName>
        <fullName evidence="7">Transcriptional regulator, GntR family with aminotransferase domain</fullName>
    </submittedName>
</protein>
<evidence type="ECO:0000259" key="6">
    <source>
        <dbReference type="PROSITE" id="PS50949"/>
    </source>
</evidence>
<dbReference type="STRING" id="320771.Cflav_PD1839"/>
<dbReference type="CDD" id="cd00609">
    <property type="entry name" value="AAT_like"/>
    <property type="match status" value="1"/>
</dbReference>
<keyword evidence="7" id="KW-0032">Aminotransferase</keyword>
<dbReference type="Gene3D" id="1.10.10.10">
    <property type="entry name" value="Winged helix-like DNA-binding domain superfamily/Winged helix DNA-binding domain"/>
    <property type="match status" value="1"/>
</dbReference>
<accession>B9XN81</accession>
<dbReference type="InterPro" id="IPR036390">
    <property type="entry name" value="WH_DNA-bd_sf"/>
</dbReference>
<dbReference type="RefSeq" id="WP_007417268.1">
    <property type="nucleotide sequence ID" value="NZ_ABOX02000038.1"/>
</dbReference>
<proteinExistence type="inferred from homology"/>
<dbReference type="SUPFAM" id="SSF46785">
    <property type="entry name" value="Winged helix' DNA-binding domain"/>
    <property type="match status" value="1"/>
</dbReference>
<keyword evidence="7" id="KW-0808">Transferase</keyword>
<dbReference type="CDD" id="cd07377">
    <property type="entry name" value="WHTH_GntR"/>
    <property type="match status" value="1"/>
</dbReference>
<dbReference type="AlphaFoldDB" id="B9XN81"/>
<dbReference type="Proteomes" id="UP000003688">
    <property type="component" value="Unassembled WGS sequence"/>
</dbReference>
<evidence type="ECO:0000256" key="3">
    <source>
        <dbReference type="ARBA" id="ARBA00023015"/>
    </source>
</evidence>
<dbReference type="InterPro" id="IPR015424">
    <property type="entry name" value="PyrdxlP-dep_Trfase"/>
</dbReference>
<evidence type="ECO:0000256" key="4">
    <source>
        <dbReference type="ARBA" id="ARBA00023125"/>
    </source>
</evidence>
<organism evidence="7 8">
    <name type="scientific">Pedosphaera parvula (strain Ellin514)</name>
    <dbReference type="NCBI Taxonomy" id="320771"/>
    <lineage>
        <taxon>Bacteria</taxon>
        <taxon>Pseudomonadati</taxon>
        <taxon>Verrucomicrobiota</taxon>
        <taxon>Pedosphaerae</taxon>
        <taxon>Pedosphaerales</taxon>
        <taxon>Pedosphaeraceae</taxon>
        <taxon>Pedosphaera</taxon>
    </lineage>
</organism>
<keyword evidence="8" id="KW-1185">Reference proteome</keyword>
<dbReference type="InterPro" id="IPR000524">
    <property type="entry name" value="Tscrpt_reg_HTH_GntR"/>
</dbReference>
<keyword evidence="3" id="KW-0805">Transcription regulation</keyword>
<evidence type="ECO:0000256" key="1">
    <source>
        <dbReference type="ARBA" id="ARBA00005384"/>
    </source>
</evidence>
<keyword evidence="2" id="KW-0663">Pyridoxal phosphate</keyword>
<evidence type="ECO:0000313" key="7">
    <source>
        <dbReference type="EMBL" id="EEF58743.1"/>
    </source>
</evidence>
<dbReference type="GO" id="GO:0030170">
    <property type="term" value="F:pyridoxal phosphate binding"/>
    <property type="evidence" value="ECO:0007669"/>
    <property type="project" value="InterPro"/>
</dbReference>
<keyword evidence="5" id="KW-0804">Transcription</keyword>
<reference evidence="7 8" key="1">
    <citation type="journal article" date="2011" name="J. Bacteriol.">
        <title>Genome sequence of 'Pedosphaera parvula' Ellin514, an aerobic Verrucomicrobial isolate from pasture soil.</title>
        <authorList>
            <person name="Kant R."/>
            <person name="van Passel M.W."/>
            <person name="Sangwan P."/>
            <person name="Palva A."/>
            <person name="Lucas S."/>
            <person name="Copeland A."/>
            <person name="Lapidus A."/>
            <person name="Glavina Del Rio T."/>
            <person name="Dalin E."/>
            <person name="Tice H."/>
            <person name="Bruce D."/>
            <person name="Goodwin L."/>
            <person name="Pitluck S."/>
            <person name="Chertkov O."/>
            <person name="Larimer F.W."/>
            <person name="Land M.L."/>
            <person name="Hauser L."/>
            <person name="Brettin T.S."/>
            <person name="Detter J.C."/>
            <person name="Han S."/>
            <person name="de Vos W.M."/>
            <person name="Janssen P.H."/>
            <person name="Smidt H."/>
        </authorList>
    </citation>
    <scope>NUCLEOTIDE SEQUENCE [LARGE SCALE GENOMIC DNA]</scope>
    <source>
        <strain evidence="7 8">Ellin514</strain>
    </source>
</reference>
<dbReference type="Pfam" id="PF00392">
    <property type="entry name" value="GntR"/>
    <property type="match status" value="1"/>
</dbReference>
<dbReference type="Pfam" id="PF00155">
    <property type="entry name" value="Aminotran_1_2"/>
    <property type="match status" value="1"/>
</dbReference>
<dbReference type="PRINTS" id="PR00035">
    <property type="entry name" value="HTHGNTR"/>
</dbReference>
<evidence type="ECO:0000256" key="5">
    <source>
        <dbReference type="ARBA" id="ARBA00023163"/>
    </source>
</evidence>
<comment type="caution">
    <text evidence="7">The sequence shown here is derived from an EMBL/GenBank/DDBJ whole genome shotgun (WGS) entry which is preliminary data.</text>
</comment>
<feature type="domain" description="HTH gntR-type" evidence="6">
    <location>
        <begin position="19"/>
        <end position="87"/>
    </location>
</feature>
<dbReference type="Gene3D" id="3.40.640.10">
    <property type="entry name" value="Type I PLP-dependent aspartate aminotransferase-like (Major domain)"/>
    <property type="match status" value="1"/>
</dbReference>
<dbReference type="GO" id="GO:0008483">
    <property type="term" value="F:transaminase activity"/>
    <property type="evidence" value="ECO:0007669"/>
    <property type="project" value="UniProtKB-KW"/>
</dbReference>
<sequence>MAKNESSVGLLLASPPADLELNQWLHRELRAAILDRRLKPGARLPSTRQLARQYQISRGTVTTAFEQLRDEGYLEGQIGSGTYVAKDIPDGLLQARGMAGISKRTAHSRATLSSRGERISSTSLAIKPVTHAGRAFRAYHPALDVFPLHLWSRMVARRSRQSSRILLAGGEPAGYRPLREALAGYLGSMRGVKCSQEQVVIVSGIQQALDIVARLVLDPGDAVWMENPGYIGASAALRAAGGEMVPIPVDKNGLNVRTGVNSCPQARLAYVTPAHQFPLGVVLSLERRLALLNWANEARAWIFEDDYDSEYRYSGRPFPALQGLDQSGSVIYAGSFNKMLFPSLRLGYLVLPPRLVEPFVAARSIVDRYPPVLDQAVVCDFMVEGYFGQHIRRMREIYAERRLALIDAARSELQGLLRVDDLPAGLHTNGWFECGISDRQATAAASAAEIEVMSLSSFGVGRRVPNGLMLGFATVNPAATKAAVTRLAKVLENLKRNL</sequence>
<gene>
    <name evidence="7" type="ORF">Cflav_PD1839</name>
</gene>
<dbReference type="InterPro" id="IPR015421">
    <property type="entry name" value="PyrdxlP-dep_Trfase_major"/>
</dbReference>
<dbReference type="InterPro" id="IPR004839">
    <property type="entry name" value="Aminotransferase_I/II_large"/>
</dbReference>
<dbReference type="InterPro" id="IPR051446">
    <property type="entry name" value="HTH_trans_reg/aminotransferase"/>
</dbReference>
<dbReference type="EMBL" id="ABOX02000038">
    <property type="protein sequence ID" value="EEF58743.1"/>
    <property type="molecule type" value="Genomic_DNA"/>
</dbReference>
<dbReference type="OrthoDB" id="9808770at2"/>
<dbReference type="PANTHER" id="PTHR46577">
    <property type="entry name" value="HTH-TYPE TRANSCRIPTIONAL REGULATORY PROTEIN GABR"/>
    <property type="match status" value="1"/>
</dbReference>
<dbReference type="PROSITE" id="PS50949">
    <property type="entry name" value="HTH_GNTR"/>
    <property type="match status" value="1"/>
</dbReference>
<evidence type="ECO:0000256" key="2">
    <source>
        <dbReference type="ARBA" id="ARBA00022898"/>
    </source>
</evidence>
<dbReference type="InterPro" id="IPR036388">
    <property type="entry name" value="WH-like_DNA-bd_sf"/>
</dbReference>
<dbReference type="SUPFAM" id="SSF53383">
    <property type="entry name" value="PLP-dependent transferases"/>
    <property type="match status" value="1"/>
</dbReference>
<evidence type="ECO:0000313" key="8">
    <source>
        <dbReference type="Proteomes" id="UP000003688"/>
    </source>
</evidence>
<keyword evidence="4" id="KW-0238">DNA-binding</keyword>
<dbReference type="PANTHER" id="PTHR46577:SF1">
    <property type="entry name" value="HTH-TYPE TRANSCRIPTIONAL REGULATORY PROTEIN GABR"/>
    <property type="match status" value="1"/>
</dbReference>
<name>B9XN81_PEDPL</name>